<dbReference type="PANTHER" id="PTHR33606">
    <property type="entry name" value="PROTEIN YCII"/>
    <property type="match status" value="1"/>
</dbReference>
<dbReference type="NCBIfam" id="NF008473">
    <property type="entry name" value="PRK11370.1"/>
    <property type="match status" value="1"/>
</dbReference>
<evidence type="ECO:0000259" key="2">
    <source>
        <dbReference type="Pfam" id="PF03795"/>
    </source>
</evidence>
<sequence length="99" mass="10814">MYYAILCEDVDNSLALRQRARPAHLERIHLLLDQGRLLVAGPHPAVDTDEPGAAGFTGSLIIAEFDSLEAATAWADSDPYVDAGVFRRVVVKPYKPVLP</sequence>
<feature type="domain" description="YCII-related" evidence="2">
    <location>
        <begin position="1"/>
        <end position="94"/>
    </location>
</feature>
<organism evidence="3 4">
    <name type="scientific">Kineobactrum salinum</name>
    <dbReference type="NCBI Taxonomy" id="2708301"/>
    <lineage>
        <taxon>Bacteria</taxon>
        <taxon>Pseudomonadati</taxon>
        <taxon>Pseudomonadota</taxon>
        <taxon>Gammaproteobacteria</taxon>
        <taxon>Cellvibrionales</taxon>
        <taxon>Halieaceae</taxon>
        <taxon>Kineobactrum</taxon>
    </lineage>
</organism>
<evidence type="ECO:0000313" key="3">
    <source>
        <dbReference type="EMBL" id="QIB66437.1"/>
    </source>
</evidence>
<comment type="similarity">
    <text evidence="1">Belongs to the YciI family.</text>
</comment>
<dbReference type="KEGG" id="kim:G3T16_14560"/>
<keyword evidence="4" id="KW-1185">Reference proteome</keyword>
<dbReference type="InterPro" id="IPR005545">
    <property type="entry name" value="YCII"/>
</dbReference>
<dbReference type="Proteomes" id="UP000477680">
    <property type="component" value="Chromosome"/>
</dbReference>
<dbReference type="InterPro" id="IPR051807">
    <property type="entry name" value="Sec-metab_biosynth-assoc"/>
</dbReference>
<dbReference type="Gene3D" id="3.30.70.1060">
    <property type="entry name" value="Dimeric alpha+beta barrel"/>
    <property type="match status" value="1"/>
</dbReference>
<dbReference type="RefSeq" id="WP_163495871.1">
    <property type="nucleotide sequence ID" value="NZ_CP048711.1"/>
</dbReference>
<evidence type="ECO:0000313" key="4">
    <source>
        <dbReference type="Proteomes" id="UP000477680"/>
    </source>
</evidence>
<gene>
    <name evidence="3" type="ORF">G3T16_14560</name>
</gene>
<dbReference type="SUPFAM" id="SSF54909">
    <property type="entry name" value="Dimeric alpha+beta barrel"/>
    <property type="match status" value="1"/>
</dbReference>
<dbReference type="AlphaFoldDB" id="A0A6C0U677"/>
<proteinExistence type="inferred from homology"/>
<dbReference type="PANTHER" id="PTHR33606:SF3">
    <property type="entry name" value="PROTEIN YCII"/>
    <property type="match status" value="1"/>
</dbReference>
<protein>
    <submittedName>
        <fullName evidence="3">YciI family protein</fullName>
    </submittedName>
</protein>
<reference evidence="3 4" key="1">
    <citation type="submission" date="2020-02" db="EMBL/GenBank/DDBJ databases">
        <title>Genome sequencing for Kineobactrum sp. M2.</title>
        <authorList>
            <person name="Park S.-J."/>
        </authorList>
    </citation>
    <scope>NUCLEOTIDE SEQUENCE [LARGE SCALE GENOMIC DNA]</scope>
    <source>
        <strain evidence="3 4">M2</strain>
    </source>
</reference>
<evidence type="ECO:0000256" key="1">
    <source>
        <dbReference type="ARBA" id="ARBA00007689"/>
    </source>
</evidence>
<name>A0A6C0U677_9GAMM</name>
<dbReference type="EMBL" id="CP048711">
    <property type="protein sequence ID" value="QIB66437.1"/>
    <property type="molecule type" value="Genomic_DNA"/>
</dbReference>
<dbReference type="Pfam" id="PF03795">
    <property type="entry name" value="YCII"/>
    <property type="match status" value="1"/>
</dbReference>
<dbReference type="InterPro" id="IPR011008">
    <property type="entry name" value="Dimeric_a/b-barrel"/>
</dbReference>
<accession>A0A6C0U677</accession>